<dbReference type="EMBL" id="JPOS01000035">
    <property type="protein sequence ID" value="KGE87541.1"/>
    <property type="molecule type" value="Genomic_DNA"/>
</dbReference>
<dbReference type="InterPro" id="IPR005532">
    <property type="entry name" value="SUMF_dom"/>
</dbReference>
<dbReference type="STRING" id="1524460.IX84_15160"/>
<dbReference type="InterPro" id="IPR016187">
    <property type="entry name" value="CTDL_fold"/>
</dbReference>
<reference evidence="2 3" key="1">
    <citation type="journal article" date="2014" name="Int. J. Syst. Evol. Microbiol.">
        <title>Phaeodactylibacter xiamenensis gen. nov., sp. nov., a member of the family Saprospiraceae isolated from the marine alga Phaeodactylum tricornutum.</title>
        <authorList>
            <person name="Chen Z.Jr."/>
            <person name="Lei X."/>
            <person name="Lai Q."/>
            <person name="Li Y."/>
            <person name="Zhang B."/>
            <person name="Zhang J."/>
            <person name="Zhang H."/>
            <person name="Yang L."/>
            <person name="Zheng W."/>
            <person name="Tian Y."/>
            <person name="Yu Z."/>
            <person name="Xu H.Jr."/>
            <person name="Zheng T."/>
        </authorList>
    </citation>
    <scope>NUCLEOTIDE SEQUENCE [LARGE SCALE GENOMIC DNA]</scope>
    <source>
        <strain evidence="2 3">KD52</strain>
    </source>
</reference>
<protein>
    <recommendedName>
        <fullName evidence="1">Sulfatase-modifying factor enzyme-like domain-containing protein</fullName>
    </recommendedName>
</protein>
<dbReference type="GO" id="GO:0120147">
    <property type="term" value="F:formylglycine-generating oxidase activity"/>
    <property type="evidence" value="ECO:0007669"/>
    <property type="project" value="TreeGrafter"/>
</dbReference>
<name>A0A098S652_9BACT</name>
<dbReference type="PANTHER" id="PTHR23150:SF19">
    <property type="entry name" value="FORMYLGLYCINE-GENERATING ENZYME"/>
    <property type="match status" value="1"/>
</dbReference>
<dbReference type="Proteomes" id="UP000029736">
    <property type="component" value="Unassembled WGS sequence"/>
</dbReference>
<dbReference type="AlphaFoldDB" id="A0A098S652"/>
<sequence length="232" mass="26139">MPQPEIYEEHLPGGVSFEMIKVEGGTFERGKEKQVVTVLDFYIGKFPVTQAVWTAILKENPSRFKGENHPVEQVNWKDIQVFLKKLYGFTGKKYHLPGEAQWEYAARGGRRSEGLQYAGSNKLKEVGWYGENSNGQTQSVGLKLPNELGICDMSGNVFEWCADYWHDGYDSAYGDGGGSWVAEENNHMRVVCGGSWVSISDDCRPSNRFVDITDHSNSSIGFRLSWHSTQEP</sequence>
<dbReference type="Pfam" id="PF03781">
    <property type="entry name" value="FGE-sulfatase"/>
    <property type="match status" value="1"/>
</dbReference>
<evidence type="ECO:0000313" key="3">
    <source>
        <dbReference type="Proteomes" id="UP000029736"/>
    </source>
</evidence>
<accession>A0A098S652</accession>
<evidence type="ECO:0000259" key="1">
    <source>
        <dbReference type="Pfam" id="PF03781"/>
    </source>
</evidence>
<dbReference type="InterPro" id="IPR042095">
    <property type="entry name" value="SUMF_sf"/>
</dbReference>
<organism evidence="2 3">
    <name type="scientific">Phaeodactylibacter xiamenensis</name>
    <dbReference type="NCBI Taxonomy" id="1524460"/>
    <lineage>
        <taxon>Bacteria</taxon>
        <taxon>Pseudomonadati</taxon>
        <taxon>Bacteroidota</taxon>
        <taxon>Saprospiria</taxon>
        <taxon>Saprospirales</taxon>
        <taxon>Haliscomenobacteraceae</taxon>
        <taxon>Phaeodactylibacter</taxon>
    </lineage>
</organism>
<dbReference type="RefSeq" id="WP_044222089.1">
    <property type="nucleotide sequence ID" value="NZ_JBKAGJ010000034.1"/>
</dbReference>
<evidence type="ECO:0000313" key="2">
    <source>
        <dbReference type="EMBL" id="KGE87541.1"/>
    </source>
</evidence>
<feature type="domain" description="Sulfatase-modifying factor enzyme-like" evidence="1">
    <location>
        <begin position="18"/>
        <end position="224"/>
    </location>
</feature>
<keyword evidence="3" id="KW-1185">Reference proteome</keyword>
<dbReference type="SUPFAM" id="SSF56436">
    <property type="entry name" value="C-type lectin-like"/>
    <property type="match status" value="1"/>
</dbReference>
<dbReference type="PANTHER" id="PTHR23150">
    <property type="entry name" value="SULFATASE MODIFYING FACTOR 1, 2"/>
    <property type="match status" value="1"/>
</dbReference>
<gene>
    <name evidence="2" type="ORF">IX84_15160</name>
</gene>
<comment type="caution">
    <text evidence="2">The sequence shown here is derived from an EMBL/GenBank/DDBJ whole genome shotgun (WGS) entry which is preliminary data.</text>
</comment>
<proteinExistence type="predicted"/>
<dbReference type="InterPro" id="IPR051043">
    <property type="entry name" value="Sulfatase_Mod_Factor_Kinase"/>
</dbReference>
<dbReference type="Gene3D" id="3.90.1580.10">
    <property type="entry name" value="paralog of FGE (formylglycine-generating enzyme)"/>
    <property type="match status" value="1"/>
</dbReference>
<dbReference type="OrthoDB" id="9768004at2"/>